<name>A0A1Y2D030_9FUNG</name>
<protein>
    <recommendedName>
        <fullName evidence="4">IGFBP N-terminal domain-containing protein</fullName>
    </recommendedName>
</protein>
<evidence type="ECO:0000313" key="2">
    <source>
        <dbReference type="EMBL" id="ORY52652.1"/>
    </source>
</evidence>
<reference evidence="2 3" key="1">
    <citation type="submission" date="2016-07" db="EMBL/GenBank/DDBJ databases">
        <title>Pervasive Adenine N6-methylation of Active Genes in Fungi.</title>
        <authorList>
            <consortium name="DOE Joint Genome Institute"/>
            <person name="Mondo S.J."/>
            <person name="Dannebaum R.O."/>
            <person name="Kuo R.C."/>
            <person name="Labutti K."/>
            <person name="Haridas S."/>
            <person name="Kuo A."/>
            <person name="Salamov A."/>
            <person name="Ahrendt S.R."/>
            <person name="Lipzen A."/>
            <person name="Sullivan W."/>
            <person name="Andreopoulos W.B."/>
            <person name="Clum A."/>
            <person name="Lindquist E."/>
            <person name="Daum C."/>
            <person name="Ramamoorthy G.K."/>
            <person name="Gryganskyi A."/>
            <person name="Culley D."/>
            <person name="Magnuson J.K."/>
            <person name="James T.Y."/>
            <person name="O'Malley M.A."/>
            <person name="Stajich J.E."/>
            <person name="Spatafora J.W."/>
            <person name="Visel A."/>
            <person name="Grigoriev I.V."/>
        </authorList>
    </citation>
    <scope>NUCLEOTIDE SEQUENCE [LARGE SCALE GENOMIC DNA]</scope>
    <source>
        <strain evidence="2 3">JEL800</strain>
    </source>
</reference>
<dbReference type="EMBL" id="MCGO01000003">
    <property type="protein sequence ID" value="ORY52652.1"/>
    <property type="molecule type" value="Genomic_DNA"/>
</dbReference>
<sequence>MQPSLLFIVCIAAIAHAADPVSEGGVCGGGTANAPICVENLDCISTGGPGSTGICTRKSSDVGGPCEQLDFPDTSARCKVGLACEPAIVPAIFPPPKGIAGKCVVQQISDVGGPCLEPKLVSAICMSGLVCVPASIPQTGPASITSGTCQPTPQEYVPVGGVCGGGTQNAPICQSNLDCVTQTGAIGATGICTIKTSEAGGECQQDFPNSAVCKAGLICVPPTRPAVGPAPAGAPGMCQFTPDKYVPVGGACGGASPTSPVCESGLDCLVPPPFNYKAQGICTRRETDVGGSCQPSVQNSTPCKAGLICVLPSPPTPGGFGTCQRLYVLLPLLLSLLQSRSLLLYQLPQHPSRALPWLLKE</sequence>
<dbReference type="Proteomes" id="UP000193642">
    <property type="component" value="Unassembled WGS sequence"/>
</dbReference>
<dbReference type="AlphaFoldDB" id="A0A1Y2D030"/>
<evidence type="ECO:0000313" key="3">
    <source>
        <dbReference type="Proteomes" id="UP000193642"/>
    </source>
</evidence>
<comment type="caution">
    <text evidence="2">The sequence shown here is derived from an EMBL/GenBank/DDBJ whole genome shotgun (WGS) entry which is preliminary data.</text>
</comment>
<proteinExistence type="predicted"/>
<dbReference type="OrthoDB" id="10339069at2759"/>
<accession>A0A1Y2D030</accession>
<gene>
    <name evidence="2" type="ORF">BCR33DRAFT_324961</name>
</gene>
<keyword evidence="1" id="KW-0732">Signal</keyword>
<organism evidence="2 3">
    <name type="scientific">Rhizoclosmatium globosum</name>
    <dbReference type="NCBI Taxonomy" id="329046"/>
    <lineage>
        <taxon>Eukaryota</taxon>
        <taxon>Fungi</taxon>
        <taxon>Fungi incertae sedis</taxon>
        <taxon>Chytridiomycota</taxon>
        <taxon>Chytridiomycota incertae sedis</taxon>
        <taxon>Chytridiomycetes</taxon>
        <taxon>Chytridiales</taxon>
        <taxon>Chytriomycetaceae</taxon>
        <taxon>Rhizoclosmatium</taxon>
    </lineage>
</organism>
<feature type="signal peptide" evidence="1">
    <location>
        <begin position="1"/>
        <end position="17"/>
    </location>
</feature>
<feature type="chain" id="PRO_5012553531" description="IGFBP N-terminal domain-containing protein" evidence="1">
    <location>
        <begin position="18"/>
        <end position="361"/>
    </location>
</feature>
<keyword evidence="3" id="KW-1185">Reference proteome</keyword>
<evidence type="ECO:0000256" key="1">
    <source>
        <dbReference type="SAM" id="SignalP"/>
    </source>
</evidence>
<evidence type="ECO:0008006" key="4">
    <source>
        <dbReference type="Google" id="ProtNLM"/>
    </source>
</evidence>